<feature type="non-terminal residue" evidence="1">
    <location>
        <position position="56"/>
    </location>
</feature>
<reference evidence="1 2" key="1">
    <citation type="submission" date="2024-05" db="EMBL/GenBank/DDBJ databases">
        <title>Genome sequencing and assembly of Indian major carp, Cirrhinus mrigala (Hamilton, 1822).</title>
        <authorList>
            <person name="Mohindra V."/>
            <person name="Chowdhury L.M."/>
            <person name="Lal K."/>
            <person name="Jena J.K."/>
        </authorList>
    </citation>
    <scope>NUCLEOTIDE SEQUENCE [LARGE SCALE GENOMIC DNA]</scope>
    <source>
        <strain evidence="1">CM1030</strain>
        <tissue evidence="1">Blood</tissue>
    </source>
</reference>
<evidence type="ECO:0000313" key="1">
    <source>
        <dbReference type="EMBL" id="KAL0164801.1"/>
    </source>
</evidence>
<protein>
    <submittedName>
        <fullName evidence="1">Uncharacterized protein</fullName>
    </submittedName>
</protein>
<organism evidence="1 2">
    <name type="scientific">Cirrhinus mrigala</name>
    <name type="common">Mrigala</name>
    <dbReference type="NCBI Taxonomy" id="683832"/>
    <lineage>
        <taxon>Eukaryota</taxon>
        <taxon>Metazoa</taxon>
        <taxon>Chordata</taxon>
        <taxon>Craniata</taxon>
        <taxon>Vertebrata</taxon>
        <taxon>Euteleostomi</taxon>
        <taxon>Actinopterygii</taxon>
        <taxon>Neopterygii</taxon>
        <taxon>Teleostei</taxon>
        <taxon>Ostariophysi</taxon>
        <taxon>Cypriniformes</taxon>
        <taxon>Cyprinidae</taxon>
        <taxon>Labeoninae</taxon>
        <taxon>Labeonini</taxon>
        <taxon>Cirrhinus</taxon>
    </lineage>
</organism>
<sequence length="56" mass="6339">ANRVCQEYGYSVHFTGVGEAVGHWRDVGFCTQIAVFQRINRAVSNAEHLEPSVYRL</sequence>
<dbReference type="Proteomes" id="UP001529510">
    <property type="component" value="Unassembled WGS sequence"/>
</dbReference>
<dbReference type="InterPro" id="IPR029063">
    <property type="entry name" value="SAM-dependent_MTases_sf"/>
</dbReference>
<gene>
    <name evidence="1" type="ORF">M9458_040554</name>
</gene>
<accession>A0ABD0NU58</accession>
<dbReference type="EMBL" id="JAMKFB020000020">
    <property type="protein sequence ID" value="KAL0164801.1"/>
    <property type="molecule type" value="Genomic_DNA"/>
</dbReference>
<dbReference type="AlphaFoldDB" id="A0ABD0NU58"/>
<comment type="caution">
    <text evidence="1">The sequence shown here is derived from an EMBL/GenBank/DDBJ whole genome shotgun (WGS) entry which is preliminary data.</text>
</comment>
<keyword evidence="2" id="KW-1185">Reference proteome</keyword>
<proteinExistence type="predicted"/>
<name>A0ABD0NU58_CIRMR</name>
<feature type="non-terminal residue" evidence="1">
    <location>
        <position position="1"/>
    </location>
</feature>
<dbReference type="Gene3D" id="3.40.50.150">
    <property type="entry name" value="Vaccinia Virus protein VP39"/>
    <property type="match status" value="1"/>
</dbReference>
<evidence type="ECO:0000313" key="2">
    <source>
        <dbReference type="Proteomes" id="UP001529510"/>
    </source>
</evidence>